<dbReference type="GO" id="GO:0003735">
    <property type="term" value="F:structural constituent of ribosome"/>
    <property type="evidence" value="ECO:0007669"/>
    <property type="project" value="InterPro"/>
</dbReference>
<accession>A0A7G9YZ36</accession>
<dbReference type="Pfam" id="PF01282">
    <property type="entry name" value="Ribosomal_S24e"/>
    <property type="match status" value="1"/>
</dbReference>
<keyword evidence="3 4" id="KW-0687">Ribonucleoprotein</keyword>
<dbReference type="InterPro" id="IPR012677">
    <property type="entry name" value="Nucleotide-bd_a/b_plait_sf"/>
</dbReference>
<proteinExistence type="inferred from homology"/>
<dbReference type="EMBL" id="MT631535">
    <property type="protein sequence ID" value="QNO53270.1"/>
    <property type="molecule type" value="Genomic_DNA"/>
</dbReference>
<keyword evidence="2 4" id="KW-0689">Ribosomal protein</keyword>
<evidence type="ECO:0000256" key="1">
    <source>
        <dbReference type="ARBA" id="ARBA00009680"/>
    </source>
</evidence>
<reference evidence="6" key="1">
    <citation type="submission" date="2020-06" db="EMBL/GenBank/DDBJ databases">
        <title>Unique genomic features of the anaerobic methanotrophic archaea.</title>
        <authorList>
            <person name="Chadwick G.L."/>
            <person name="Skennerton C.T."/>
            <person name="Laso-Perez R."/>
            <person name="Leu A.O."/>
            <person name="Speth D.R."/>
            <person name="Yu H."/>
            <person name="Morgan-Lang C."/>
            <person name="Hatzenpichler R."/>
            <person name="Goudeau D."/>
            <person name="Malmstrom R."/>
            <person name="Brazelton W.J."/>
            <person name="Woyke T."/>
            <person name="Hallam S.J."/>
            <person name="Tyson G.W."/>
            <person name="Wegener G."/>
            <person name="Boetius A."/>
            <person name="Orphan V."/>
        </authorList>
    </citation>
    <scope>NUCLEOTIDE SEQUENCE</scope>
</reference>
<protein>
    <recommendedName>
        <fullName evidence="4">Small ribosomal subunit protein eS24</fullName>
    </recommendedName>
</protein>
<organism evidence="6">
    <name type="scientific">Candidatus Methanophagaceae archaeon ANME-1 ERB6</name>
    <dbReference type="NCBI Taxonomy" id="2759912"/>
    <lineage>
        <taxon>Archaea</taxon>
        <taxon>Methanobacteriati</taxon>
        <taxon>Methanobacteriota</taxon>
        <taxon>Stenosarchaea group</taxon>
        <taxon>Methanomicrobia</taxon>
        <taxon>Candidatus Methanophagales</taxon>
        <taxon>Candidatus Methanophagaceae</taxon>
    </lineage>
</organism>
<dbReference type="InterPro" id="IPR001976">
    <property type="entry name" value="Ribosomal_eS24"/>
</dbReference>
<dbReference type="GO" id="GO:1990904">
    <property type="term" value="C:ribonucleoprotein complex"/>
    <property type="evidence" value="ECO:0007669"/>
    <property type="project" value="UniProtKB-KW"/>
</dbReference>
<dbReference type="GO" id="GO:0005840">
    <property type="term" value="C:ribosome"/>
    <property type="evidence" value="ECO:0007669"/>
    <property type="project" value="UniProtKB-KW"/>
</dbReference>
<dbReference type="SUPFAM" id="SSF54189">
    <property type="entry name" value="Ribosomal proteins S24e, L23 and L15e"/>
    <property type="match status" value="1"/>
</dbReference>
<dbReference type="Gene3D" id="3.30.70.330">
    <property type="match status" value="1"/>
</dbReference>
<evidence type="ECO:0000256" key="5">
    <source>
        <dbReference type="SAM" id="MobiDB-lite"/>
    </source>
</evidence>
<dbReference type="GO" id="GO:0006412">
    <property type="term" value="P:translation"/>
    <property type="evidence" value="ECO:0007669"/>
    <property type="project" value="UniProtKB-UniRule"/>
</dbReference>
<name>A0A7G9YZ36_9EURY</name>
<evidence type="ECO:0000313" key="6">
    <source>
        <dbReference type="EMBL" id="QNO53270.1"/>
    </source>
</evidence>
<evidence type="ECO:0000256" key="3">
    <source>
        <dbReference type="ARBA" id="ARBA00023274"/>
    </source>
</evidence>
<evidence type="ECO:0000256" key="4">
    <source>
        <dbReference type="HAMAP-Rule" id="MF_00545"/>
    </source>
</evidence>
<sequence>MEIEITKTEDNLLLKRKEVFFRLKHDEKSETKGASPSRVQAREVLIKKLRCKPNLLVIDKMQTEFGKRETVGYAKVYENEERLKEIEREYIIRRNFGSQGIDTGEGETQGEKEGKEGQKE</sequence>
<dbReference type="PROSITE" id="PS00529">
    <property type="entry name" value="RIBOSOMAL_S24E"/>
    <property type="match status" value="1"/>
</dbReference>
<gene>
    <name evidence="4" type="primary">rps24e</name>
    <name evidence="6" type="ORF">BKBCGLBC_00031</name>
</gene>
<dbReference type="InterPro" id="IPR012678">
    <property type="entry name" value="Ribosomal_uL23/eL15/eS24_sf"/>
</dbReference>
<feature type="region of interest" description="Disordered" evidence="5">
    <location>
        <begin position="97"/>
        <end position="120"/>
    </location>
</feature>
<evidence type="ECO:0000256" key="2">
    <source>
        <dbReference type="ARBA" id="ARBA00022980"/>
    </source>
</evidence>
<dbReference type="AlphaFoldDB" id="A0A7G9YZ36"/>
<comment type="similarity">
    <text evidence="1 4">Belongs to the eukaryotic ribosomal protein eS24 family.</text>
</comment>
<dbReference type="HAMAP" id="MF_00545">
    <property type="entry name" value="Ribosomal_eS24"/>
    <property type="match status" value="1"/>
</dbReference>
<dbReference type="InterPro" id="IPR018098">
    <property type="entry name" value="Ribosomal_eS24_CS"/>
</dbReference>
<feature type="compositionally biased region" description="Basic and acidic residues" evidence="5">
    <location>
        <begin position="109"/>
        <end position="120"/>
    </location>
</feature>